<gene>
    <name evidence="5" type="ORF">GQF02_09105</name>
</gene>
<dbReference type="RefSeq" id="WP_160796525.1">
    <property type="nucleotide sequence ID" value="NZ_WSSB01000007.1"/>
</dbReference>
<keyword evidence="4" id="KW-0472">Membrane</keyword>
<dbReference type="AlphaFoldDB" id="A0A845BLM0"/>
<proteinExistence type="predicted"/>
<keyword evidence="1 5" id="KW-0489">Methyltransferase</keyword>
<dbReference type="PANTHER" id="PTHR13610">
    <property type="entry name" value="METHYLTRANSFERASE DOMAIN-CONTAINING PROTEIN"/>
    <property type="match status" value="1"/>
</dbReference>
<dbReference type="GO" id="GO:0016279">
    <property type="term" value="F:protein-lysine N-methyltransferase activity"/>
    <property type="evidence" value="ECO:0007669"/>
    <property type="project" value="InterPro"/>
</dbReference>
<keyword evidence="4" id="KW-0812">Transmembrane</keyword>
<evidence type="ECO:0000313" key="6">
    <source>
        <dbReference type="Proteomes" id="UP000467214"/>
    </source>
</evidence>
<evidence type="ECO:0000256" key="3">
    <source>
        <dbReference type="ARBA" id="ARBA00022691"/>
    </source>
</evidence>
<dbReference type="InterPro" id="IPR029063">
    <property type="entry name" value="SAM-dependent_MTases_sf"/>
</dbReference>
<dbReference type="Gene3D" id="3.40.50.150">
    <property type="entry name" value="Vaccinia Virus protein VP39"/>
    <property type="match status" value="1"/>
</dbReference>
<feature type="transmembrane region" description="Helical" evidence="4">
    <location>
        <begin position="44"/>
        <end position="65"/>
    </location>
</feature>
<reference evidence="5 6" key="1">
    <citation type="submission" date="2019-12" db="EMBL/GenBank/DDBJ databases">
        <title>Neisseriaceae gen. nov. sp. Genome sequencing and assembly.</title>
        <authorList>
            <person name="Liu Z."/>
            <person name="Li A."/>
        </authorList>
    </citation>
    <scope>NUCLEOTIDE SEQUENCE [LARGE SCALE GENOMIC DNA]</scope>
    <source>
        <strain evidence="5 6">B2N2-7</strain>
    </source>
</reference>
<keyword evidence="6" id="KW-1185">Reference proteome</keyword>
<dbReference type="PANTHER" id="PTHR13610:SF9">
    <property type="entry name" value="FI06469P"/>
    <property type="match status" value="1"/>
</dbReference>
<keyword evidence="3" id="KW-0949">S-adenosyl-L-methionine</keyword>
<keyword evidence="2 5" id="KW-0808">Transferase</keyword>
<evidence type="ECO:0000256" key="4">
    <source>
        <dbReference type="SAM" id="Phobius"/>
    </source>
</evidence>
<keyword evidence="4" id="KW-1133">Transmembrane helix</keyword>
<dbReference type="InterPro" id="IPR026170">
    <property type="entry name" value="FAM173A/B"/>
</dbReference>
<dbReference type="GO" id="GO:0032259">
    <property type="term" value="P:methylation"/>
    <property type="evidence" value="ECO:0007669"/>
    <property type="project" value="UniProtKB-KW"/>
</dbReference>
<dbReference type="EMBL" id="WSSB01000007">
    <property type="protein sequence ID" value="MXR37129.1"/>
    <property type="molecule type" value="Genomic_DNA"/>
</dbReference>
<dbReference type="SUPFAM" id="SSF53335">
    <property type="entry name" value="S-adenosyl-L-methionine-dependent methyltransferases"/>
    <property type="match status" value="1"/>
</dbReference>
<evidence type="ECO:0000313" key="5">
    <source>
        <dbReference type="EMBL" id="MXR37129.1"/>
    </source>
</evidence>
<evidence type="ECO:0000256" key="1">
    <source>
        <dbReference type="ARBA" id="ARBA00022603"/>
    </source>
</evidence>
<accession>A0A845BLM0</accession>
<protein>
    <submittedName>
        <fullName evidence="5">SAM-dependent methyltransferase</fullName>
    </submittedName>
</protein>
<comment type="caution">
    <text evidence="5">The sequence shown here is derived from an EMBL/GenBank/DDBJ whole genome shotgun (WGS) entry which is preliminary data.</text>
</comment>
<dbReference type="Proteomes" id="UP000467214">
    <property type="component" value="Unassembled WGS sequence"/>
</dbReference>
<organism evidence="5 6">
    <name type="scientific">Craterilacuibacter sinensis</name>
    <dbReference type="NCBI Taxonomy" id="2686017"/>
    <lineage>
        <taxon>Bacteria</taxon>
        <taxon>Pseudomonadati</taxon>
        <taxon>Pseudomonadota</taxon>
        <taxon>Betaproteobacteria</taxon>
        <taxon>Neisseriales</taxon>
        <taxon>Neisseriaceae</taxon>
        <taxon>Craterilacuibacter</taxon>
    </lineage>
</organism>
<evidence type="ECO:0000256" key="2">
    <source>
        <dbReference type="ARBA" id="ARBA00022679"/>
    </source>
</evidence>
<name>A0A845BLM0_9NEIS</name>
<sequence>MRAALLALSAAVLAWLVYAPATQPLAWCALQAGIVLLLAHLFRLTVLAALFSAGLFPLLVLALWLDLPAWSYALAAALTFGLSRNALFERVPFYLSSDEACRVLSIWLPFGVRVLDAGSGDGRAVLLLAHLRPDIEVVGMENACLPYLFARLRWRLAGSPANAKLCYGSFWQAKWGEYDVVYAFLSPAPMPRLWQVFSAGAGADAVLISNTFAIPGVPANEVLVLSGPLQRELLIWRHPHAT</sequence>